<evidence type="ECO:0000256" key="1">
    <source>
        <dbReference type="ARBA" id="ARBA00008668"/>
    </source>
</evidence>
<dbReference type="InterPro" id="IPR001087">
    <property type="entry name" value="GDSL"/>
</dbReference>
<evidence type="ECO:0000256" key="4">
    <source>
        <dbReference type="ARBA" id="ARBA00023180"/>
    </source>
</evidence>
<dbReference type="EMBL" id="JAGGNH010000001">
    <property type="protein sequence ID" value="KAJ0985235.1"/>
    <property type="molecule type" value="Genomic_DNA"/>
</dbReference>
<keyword evidence="2 5" id="KW-0732">Signal</keyword>
<evidence type="ECO:0000256" key="5">
    <source>
        <dbReference type="SAM" id="SignalP"/>
    </source>
</evidence>
<name>A0A9D5D4E5_9LILI</name>
<evidence type="ECO:0000313" key="7">
    <source>
        <dbReference type="Proteomes" id="UP001085076"/>
    </source>
</evidence>
<dbReference type="Proteomes" id="UP001085076">
    <property type="component" value="Miscellaneous, Linkage group lg01"/>
</dbReference>
<feature type="chain" id="PRO_5039060407" evidence="5">
    <location>
        <begin position="18"/>
        <end position="349"/>
    </location>
</feature>
<dbReference type="InterPro" id="IPR035669">
    <property type="entry name" value="SGNH_plant_lipase-like"/>
</dbReference>
<evidence type="ECO:0000313" key="6">
    <source>
        <dbReference type="EMBL" id="KAJ0985235.1"/>
    </source>
</evidence>
<dbReference type="Pfam" id="PF00657">
    <property type="entry name" value="Lipase_GDSL"/>
    <property type="match status" value="1"/>
</dbReference>
<gene>
    <name evidence="6" type="ORF">J5N97_003591</name>
</gene>
<dbReference type="SUPFAM" id="SSF52266">
    <property type="entry name" value="SGNH hydrolase"/>
    <property type="match status" value="1"/>
</dbReference>
<accession>A0A9D5D4E5</accession>
<keyword evidence="4" id="KW-0325">Glycoprotein</keyword>
<dbReference type="GO" id="GO:0016788">
    <property type="term" value="F:hydrolase activity, acting on ester bonds"/>
    <property type="evidence" value="ECO:0007669"/>
    <property type="project" value="InterPro"/>
</dbReference>
<dbReference type="Gene3D" id="3.40.50.1110">
    <property type="entry name" value="SGNH hydrolase"/>
    <property type="match status" value="1"/>
</dbReference>
<reference evidence="6" key="2">
    <citation type="journal article" date="2022" name="Hortic Res">
        <title>The genome of Dioscorea zingiberensis sheds light on the biosynthesis, origin and evolution of the medicinally important diosgenin saponins.</title>
        <authorList>
            <person name="Li Y."/>
            <person name="Tan C."/>
            <person name="Li Z."/>
            <person name="Guo J."/>
            <person name="Li S."/>
            <person name="Chen X."/>
            <person name="Wang C."/>
            <person name="Dai X."/>
            <person name="Yang H."/>
            <person name="Song W."/>
            <person name="Hou L."/>
            <person name="Xu J."/>
            <person name="Tong Z."/>
            <person name="Xu A."/>
            <person name="Yuan X."/>
            <person name="Wang W."/>
            <person name="Yang Q."/>
            <person name="Chen L."/>
            <person name="Sun Z."/>
            <person name="Wang K."/>
            <person name="Pan B."/>
            <person name="Chen J."/>
            <person name="Bao Y."/>
            <person name="Liu F."/>
            <person name="Qi X."/>
            <person name="Gang D.R."/>
            <person name="Wen J."/>
            <person name="Li J."/>
        </authorList>
    </citation>
    <scope>NUCLEOTIDE SEQUENCE</scope>
    <source>
        <strain evidence="6">Dzin_1.0</strain>
    </source>
</reference>
<keyword evidence="7" id="KW-1185">Reference proteome</keyword>
<feature type="signal peptide" evidence="5">
    <location>
        <begin position="1"/>
        <end position="17"/>
    </location>
</feature>
<comment type="caution">
    <text evidence="6">The sequence shown here is derived from an EMBL/GenBank/DDBJ whole genome shotgun (WGS) entry which is preliminary data.</text>
</comment>
<evidence type="ECO:0000256" key="3">
    <source>
        <dbReference type="ARBA" id="ARBA00022801"/>
    </source>
</evidence>
<organism evidence="6 7">
    <name type="scientific">Dioscorea zingiberensis</name>
    <dbReference type="NCBI Taxonomy" id="325984"/>
    <lineage>
        <taxon>Eukaryota</taxon>
        <taxon>Viridiplantae</taxon>
        <taxon>Streptophyta</taxon>
        <taxon>Embryophyta</taxon>
        <taxon>Tracheophyta</taxon>
        <taxon>Spermatophyta</taxon>
        <taxon>Magnoliopsida</taxon>
        <taxon>Liliopsida</taxon>
        <taxon>Dioscoreales</taxon>
        <taxon>Dioscoreaceae</taxon>
        <taxon>Dioscorea</taxon>
    </lineage>
</organism>
<dbReference type="OrthoDB" id="1600564at2759"/>
<reference evidence="6" key="1">
    <citation type="submission" date="2021-03" db="EMBL/GenBank/DDBJ databases">
        <authorList>
            <person name="Li Z."/>
            <person name="Yang C."/>
        </authorList>
    </citation>
    <scope>NUCLEOTIDE SEQUENCE</scope>
    <source>
        <strain evidence="6">Dzin_1.0</strain>
        <tissue evidence="6">Leaf</tissue>
    </source>
</reference>
<dbReference type="AlphaFoldDB" id="A0A9D5D4E5"/>
<dbReference type="PANTHER" id="PTHR22835:SF663">
    <property type="entry name" value="LIPASE-LIKE"/>
    <property type="match status" value="1"/>
</dbReference>
<comment type="similarity">
    <text evidence="1">Belongs to the 'GDSL' lipolytic enzyme family.</text>
</comment>
<dbReference type="InterPro" id="IPR036514">
    <property type="entry name" value="SGNH_hydro_sf"/>
</dbReference>
<keyword evidence="3" id="KW-0378">Hydrolase</keyword>
<protein>
    <submittedName>
        <fullName evidence="6">Uncharacterized protein</fullName>
    </submittedName>
</protein>
<evidence type="ECO:0000256" key="2">
    <source>
        <dbReference type="ARBA" id="ARBA00022729"/>
    </source>
</evidence>
<dbReference type="PANTHER" id="PTHR22835">
    <property type="entry name" value="ZINC FINGER FYVE DOMAIN CONTAINING PROTEIN"/>
    <property type="match status" value="1"/>
</dbReference>
<dbReference type="CDD" id="cd01837">
    <property type="entry name" value="SGNH_plant_lipase_like"/>
    <property type="match status" value="1"/>
</dbReference>
<sequence length="349" mass="38190">MSQLSIFLSLFIMVVNSSSLRAAGGCYTSIFSFDFLPSCHGRCSDGRLIVDFIAQAAGLPLLPPYLGGEYQDFKKGVNFAVAGATALENSFFSERGISIPSTNNSLGVQLDWFKQLLPSLCSSVSECQDMLRNALFLMGEIGGNDYNIPLFQGRSLEEIRTFVPSVIIVISSAITAVIEMGARTLLVPGNFPIGCIPPYLDLYSSSSSEDYDEETGCIKWLNEFSVYHNQLLIKELDQLQKMHPHATVIYADYYEAAMTIFRSPEKYGFERPLMACCGGGGLYNHNSSCSCGELGSTVCEDPSQYISWDGLHLTEAAYKIIATELLQGGKYTSPPIISTCFLQGKISSI</sequence>
<proteinExistence type="inferred from homology"/>